<feature type="transmembrane region" description="Helical" evidence="1">
    <location>
        <begin position="428"/>
        <end position="450"/>
    </location>
</feature>
<dbReference type="GO" id="GO:0005886">
    <property type="term" value="C:plasma membrane"/>
    <property type="evidence" value="ECO:0007669"/>
    <property type="project" value="TreeGrafter"/>
</dbReference>
<accession>A0A318QTH1</accession>
<dbReference type="Proteomes" id="UP000247814">
    <property type="component" value="Unassembled WGS sequence"/>
</dbReference>
<name>A0A318QTH1_9PROT</name>
<feature type="transmembrane region" description="Helical" evidence="1">
    <location>
        <begin position="12"/>
        <end position="31"/>
    </location>
</feature>
<reference evidence="2 3" key="1">
    <citation type="submission" date="2017-07" db="EMBL/GenBank/DDBJ databases">
        <title>A draft genome sequence of Komagataeibacter sucrofermentans LMG 18788.</title>
        <authorList>
            <person name="Skraban J."/>
            <person name="Cleenwerck I."/>
            <person name="Vandamme P."/>
            <person name="Trcek J."/>
        </authorList>
    </citation>
    <scope>NUCLEOTIDE SEQUENCE [LARGE SCALE GENOMIC DNA]</scope>
    <source>
        <strain evidence="2 3">LMG 18788</strain>
    </source>
</reference>
<evidence type="ECO:0000313" key="2">
    <source>
        <dbReference type="EMBL" id="PYD80738.1"/>
    </source>
</evidence>
<dbReference type="Pfam" id="PF00873">
    <property type="entry name" value="ACR_tran"/>
    <property type="match status" value="1"/>
</dbReference>
<keyword evidence="1" id="KW-0812">Transmembrane</keyword>
<organism evidence="2 3">
    <name type="scientific">Komagataeibacter sucrofermentans</name>
    <dbReference type="NCBI Taxonomy" id="1053551"/>
    <lineage>
        <taxon>Bacteria</taxon>
        <taxon>Pseudomonadati</taxon>
        <taxon>Pseudomonadota</taxon>
        <taxon>Alphaproteobacteria</taxon>
        <taxon>Acetobacterales</taxon>
        <taxon>Acetobacteraceae</taxon>
        <taxon>Komagataeibacter</taxon>
    </lineage>
</organism>
<evidence type="ECO:0000313" key="3">
    <source>
        <dbReference type="Proteomes" id="UP000247814"/>
    </source>
</evidence>
<dbReference type="PANTHER" id="PTHR32063">
    <property type="match status" value="1"/>
</dbReference>
<dbReference type="Gene3D" id="1.20.1640.10">
    <property type="entry name" value="Multidrug efflux transporter AcrB transmembrane domain"/>
    <property type="match status" value="2"/>
</dbReference>
<feature type="transmembrane region" description="Helical" evidence="1">
    <location>
        <begin position="921"/>
        <end position="939"/>
    </location>
</feature>
<dbReference type="InterPro" id="IPR027463">
    <property type="entry name" value="AcrB_DN_DC_subdom"/>
</dbReference>
<feature type="transmembrane region" description="Helical" evidence="1">
    <location>
        <begin position="546"/>
        <end position="565"/>
    </location>
</feature>
<dbReference type="SUPFAM" id="SSF82714">
    <property type="entry name" value="Multidrug efflux transporter AcrB TolC docking domain, DN and DC subdomains"/>
    <property type="match status" value="1"/>
</dbReference>
<dbReference type="SUPFAM" id="SSF82693">
    <property type="entry name" value="Multidrug efflux transporter AcrB pore domain, PN1, PN2, PC1 and PC2 subdomains"/>
    <property type="match status" value="2"/>
</dbReference>
<dbReference type="PRINTS" id="PR00702">
    <property type="entry name" value="ACRIFLAVINRP"/>
</dbReference>
<sequence length="1063" mass="113494">MNGIVVTALKRPYTFVVLSILIVVFGVRGLLRTPTDVFPSINIPVVAICWTYTGLMPEDMSGRVVYYYERALTATVNNIEHIESQSYYGRGIVKVFFQPGTNTAVAQTQITAVSQTVIKQMPAGMTPPLVLTYNASSVPVLTLQVSSDSMTASQIYDMSSNLIRPALVSVAGAAIPNPYGGQPGNIMVDLDQSKLLAHGLSATDIGNALSKQNIVLPAGDQQIGAFDWMVQTNASPDEIDSFNNMPIKQEGNSVVYLRDVAWVHAGGPPQTNMVLVKGHQAVLIVIMKSGDASTLSVVSGIKALLPSIVRTLPPGVDITVLGDASTFVKEAVRDVVQEMGTAALLTSLVVLLFLGSWRSTVIIATSIPLAMLCSVVGLGAAGQTINVMTLGGLALAVGILVDDATVMIENIDAHLEMDKDLETAIIDAANQIVIPTFVSTLCICIVWMPLFQLTGVAGWLFMPMAEAIIFAMIASFILSRTLVPTMAKYMLAAQVAAHARAKAEGGHHEPTNIFGRFQQGFERRFVTFRNRYKALLEHLLLIRGRFVPIFGVAAFASLGLLLFAGQDFFPEINSNALAIHMRAPMGTKIAEAGKIAMLVNGEIERLLPGQVEGIVNNCGLPFSPLNQAFIPTPTVGAQDCDLTVTLKDEEAPVAKFRGILRKGLAEKFPGTDITFMPADLTAKILNFGLPAPLDVQVSGRNLYDNFDFAEKLAEKLRHVTGIADVSVQEPLNTPTLRVNARRTYALGTGLTESDVANNALAVLSGSGQVAPTYWLDPKTGVSHLVDIQTPLQFLQTMNDLETIPIDKGDGNPSDKAPQILGGLSEIVQTGTPGEVSHYNIMPVFNIYASNEGLDLGAVSREVERVVDETRKELPQGSSLTIYGQASTMNGAYTQLIGGLAMSILLVYLIIVVNFQSWLDPFIIITALPGALGGIAWALFLTHTALSVPALTGAIMCMGTATANSILVVSFARERMDLHGDAVKAAIEAGYERIRPVLMTASAMIIGMLPMSLSNSQNAPLGRAVMGGLLVATCATLLFVPCVFALIHSRKSKKAAAAGEGEHA</sequence>
<feature type="transmembrane region" description="Helical" evidence="1">
    <location>
        <begin position="456"/>
        <end position="478"/>
    </location>
</feature>
<feature type="transmembrane region" description="Helical" evidence="1">
    <location>
        <begin position="1024"/>
        <end position="1046"/>
    </location>
</feature>
<dbReference type="SUPFAM" id="SSF82866">
    <property type="entry name" value="Multidrug efflux transporter AcrB transmembrane domain"/>
    <property type="match status" value="2"/>
</dbReference>
<keyword evidence="3" id="KW-1185">Reference proteome</keyword>
<keyword evidence="1" id="KW-1133">Transmembrane helix</keyword>
<feature type="transmembrane region" description="Helical" evidence="1">
    <location>
        <begin position="387"/>
        <end position="408"/>
    </location>
</feature>
<proteinExistence type="predicted"/>
<dbReference type="GO" id="GO:0042910">
    <property type="term" value="F:xenobiotic transmembrane transporter activity"/>
    <property type="evidence" value="ECO:0007669"/>
    <property type="project" value="TreeGrafter"/>
</dbReference>
<dbReference type="OrthoDB" id="9759330at2"/>
<feature type="transmembrane region" description="Helical" evidence="1">
    <location>
        <begin position="895"/>
        <end position="914"/>
    </location>
</feature>
<dbReference type="Gene3D" id="3.30.70.1430">
    <property type="entry name" value="Multidrug efflux transporter AcrB pore domain"/>
    <property type="match status" value="2"/>
</dbReference>
<dbReference type="PROSITE" id="PS50890">
    <property type="entry name" value="PUA"/>
    <property type="match status" value="1"/>
</dbReference>
<feature type="transmembrane region" description="Helical" evidence="1">
    <location>
        <begin position="992"/>
        <end position="1012"/>
    </location>
</feature>
<dbReference type="EMBL" id="NKUA01000002">
    <property type="protein sequence ID" value="PYD80738.1"/>
    <property type="molecule type" value="Genomic_DNA"/>
</dbReference>
<comment type="caution">
    <text evidence="2">The sequence shown here is derived from an EMBL/GenBank/DDBJ whole genome shotgun (WGS) entry which is preliminary data.</text>
</comment>
<feature type="transmembrane region" description="Helical" evidence="1">
    <location>
        <begin position="945"/>
        <end position="971"/>
    </location>
</feature>
<dbReference type="Gene3D" id="3.30.70.1320">
    <property type="entry name" value="Multidrug efflux transporter AcrB pore domain like"/>
    <property type="match status" value="1"/>
</dbReference>
<dbReference type="InterPro" id="IPR001036">
    <property type="entry name" value="Acrflvin-R"/>
</dbReference>
<gene>
    <name evidence="2" type="ORF">CFR77_02250</name>
</gene>
<dbReference type="Gene3D" id="3.30.70.1440">
    <property type="entry name" value="Multidrug efflux transporter AcrB pore domain"/>
    <property type="match status" value="1"/>
</dbReference>
<protein>
    <submittedName>
        <fullName evidence="2">RND transporter</fullName>
    </submittedName>
</protein>
<evidence type="ECO:0000256" key="1">
    <source>
        <dbReference type="SAM" id="Phobius"/>
    </source>
</evidence>
<feature type="transmembrane region" description="Helical" evidence="1">
    <location>
        <begin position="335"/>
        <end position="354"/>
    </location>
</feature>
<keyword evidence="1" id="KW-0472">Membrane</keyword>
<dbReference type="Gene3D" id="3.30.2090.10">
    <property type="entry name" value="Multidrug efflux transporter AcrB TolC docking domain, DN and DC subdomains"/>
    <property type="match status" value="2"/>
</dbReference>
<dbReference type="RefSeq" id="WP_110567207.1">
    <property type="nucleotide sequence ID" value="NZ_CP137147.1"/>
</dbReference>
<dbReference type="PANTHER" id="PTHR32063:SF8">
    <property type="entry name" value="CATION EFFLUX PROTEIN"/>
    <property type="match status" value="1"/>
</dbReference>
<dbReference type="AlphaFoldDB" id="A0A318QTH1"/>